<keyword evidence="2" id="KW-0614">Plasmid</keyword>
<dbReference type="RefSeq" id="WP_263049265.1">
    <property type="nucleotide sequence ID" value="NZ_CP106739.1"/>
</dbReference>
<dbReference type="InterPro" id="IPR013324">
    <property type="entry name" value="RNA_pol_sigma_r3/r4-like"/>
</dbReference>
<gene>
    <name evidence="2" type="ORF">N7U68_20890</name>
</gene>
<dbReference type="Proteomes" id="UP001064087">
    <property type="component" value="Plasmid unnamed3"/>
</dbReference>
<evidence type="ECO:0000313" key="3">
    <source>
        <dbReference type="Proteomes" id="UP001064087"/>
    </source>
</evidence>
<dbReference type="EMBL" id="CP106739">
    <property type="protein sequence ID" value="UXX85297.1"/>
    <property type="molecule type" value="Genomic_DNA"/>
</dbReference>
<dbReference type="Gene3D" id="1.10.10.10">
    <property type="entry name" value="Winged helix-like DNA-binding domain superfamily/Winged helix DNA-binding domain"/>
    <property type="match status" value="1"/>
</dbReference>
<dbReference type="InterPro" id="IPR013249">
    <property type="entry name" value="RNA_pol_sigma70_r4_t2"/>
</dbReference>
<evidence type="ECO:0000313" key="2">
    <source>
        <dbReference type="EMBL" id="UXX85297.1"/>
    </source>
</evidence>
<geneLocation type="plasmid" evidence="2 3">
    <name>unnamed3</name>
</geneLocation>
<proteinExistence type="predicted"/>
<protein>
    <recommendedName>
        <fullName evidence="1">RNA polymerase sigma factor 70 region 4 type 2 domain-containing protein</fullName>
    </recommendedName>
</protein>
<accession>A0ABY6DGK2</accession>
<sequence length="265" mass="29951">MAIPLTKRKKPDKAGELGELYVRMPHVDCQIDEVTKIELDELKKRLDVFDRKELAYLASETLVHLIRKARRQNDRPVLDAAVKSLFRRCEANLLRTVDNSLPNADKIREDALAELGKRLARDGTGKVPDRLDLFEWRFNMQFRSLRIDAIRRETTAVNRNASLPTDVTAVDVADLEAAFEKVASCQTTADANGIYAPSPEDQMIARDIYRQLNALPKDERNALIQTKIIGLTEEEAGSKLGVSSRTIRTRKKNAIARLKSPKEST</sequence>
<keyword evidence="3" id="KW-1185">Reference proteome</keyword>
<dbReference type="InterPro" id="IPR036388">
    <property type="entry name" value="WH-like_DNA-bd_sf"/>
</dbReference>
<name>A0ABY6DGK2_9RHOB</name>
<organism evidence="2 3">
    <name type="scientific">Roseovarius pelagicus</name>
    <dbReference type="NCBI Taxonomy" id="2980108"/>
    <lineage>
        <taxon>Bacteria</taxon>
        <taxon>Pseudomonadati</taxon>
        <taxon>Pseudomonadota</taxon>
        <taxon>Alphaproteobacteria</taxon>
        <taxon>Rhodobacterales</taxon>
        <taxon>Roseobacteraceae</taxon>
        <taxon>Roseovarius</taxon>
    </lineage>
</organism>
<evidence type="ECO:0000259" key="1">
    <source>
        <dbReference type="Pfam" id="PF08281"/>
    </source>
</evidence>
<feature type="domain" description="RNA polymerase sigma factor 70 region 4 type 2" evidence="1">
    <location>
        <begin position="206"/>
        <end position="258"/>
    </location>
</feature>
<reference evidence="2" key="1">
    <citation type="submission" date="2022-10" db="EMBL/GenBank/DDBJ databases">
        <title>Roseovarius pelagicus sp. nov., isolated from Arctic seawater.</title>
        <authorList>
            <person name="Hong Y.W."/>
            <person name="Hwang C.Y."/>
        </authorList>
    </citation>
    <scope>NUCLEOTIDE SEQUENCE</scope>
    <source>
        <strain evidence="2">HL-MP18</strain>
        <plasmid evidence="2">unnamed3</plasmid>
    </source>
</reference>
<dbReference type="Pfam" id="PF08281">
    <property type="entry name" value="Sigma70_r4_2"/>
    <property type="match status" value="1"/>
</dbReference>
<dbReference type="SUPFAM" id="SSF88659">
    <property type="entry name" value="Sigma3 and sigma4 domains of RNA polymerase sigma factors"/>
    <property type="match status" value="1"/>
</dbReference>